<name>A0A485LZD4_9ZZZZ</name>
<dbReference type="InterPro" id="IPR029056">
    <property type="entry name" value="Ribokinase-like"/>
</dbReference>
<dbReference type="InterPro" id="IPR017583">
    <property type="entry name" value="Tagatose/fructose_Pkinase"/>
</dbReference>
<evidence type="ECO:0000256" key="2">
    <source>
        <dbReference type="ARBA" id="ARBA00022679"/>
    </source>
</evidence>
<dbReference type="Gene3D" id="3.40.1190.20">
    <property type="match status" value="1"/>
</dbReference>
<keyword evidence="5" id="KW-0067">ATP-binding</keyword>
<keyword evidence="4 7" id="KW-0418">Kinase</keyword>
<dbReference type="InterPro" id="IPR011611">
    <property type="entry name" value="PfkB_dom"/>
</dbReference>
<evidence type="ECO:0000313" key="7">
    <source>
        <dbReference type="EMBL" id="VFU14485.1"/>
    </source>
</evidence>
<dbReference type="InterPro" id="IPR002173">
    <property type="entry name" value="Carboh/pur_kinase_PfkB_CS"/>
</dbReference>
<dbReference type="CDD" id="cd01164">
    <property type="entry name" value="FruK_PfkB_like"/>
    <property type="match status" value="1"/>
</dbReference>
<accession>A0A485LZD4</accession>
<proteinExistence type="inferred from homology"/>
<dbReference type="PROSITE" id="PS00583">
    <property type="entry name" value="PFKB_KINASES_1"/>
    <property type="match status" value="1"/>
</dbReference>
<evidence type="ECO:0000256" key="5">
    <source>
        <dbReference type="ARBA" id="ARBA00022840"/>
    </source>
</evidence>
<keyword evidence="3" id="KW-0547">Nucleotide-binding</keyword>
<organism evidence="7">
    <name type="scientific">anaerobic digester metagenome</name>
    <dbReference type="NCBI Taxonomy" id="1263854"/>
    <lineage>
        <taxon>unclassified sequences</taxon>
        <taxon>metagenomes</taxon>
        <taxon>ecological metagenomes</taxon>
    </lineage>
</organism>
<dbReference type="NCBIfam" id="TIGR03168">
    <property type="entry name" value="1-PFK"/>
    <property type="match status" value="1"/>
</dbReference>
<comment type="similarity">
    <text evidence="1">Belongs to the carbohydrate kinase PfkB family.</text>
</comment>
<dbReference type="AlphaFoldDB" id="A0A485LZD4"/>
<dbReference type="EMBL" id="CAADRM010000092">
    <property type="protein sequence ID" value="VFU14485.1"/>
    <property type="molecule type" value="Genomic_DNA"/>
</dbReference>
<dbReference type="GO" id="GO:0005829">
    <property type="term" value="C:cytosol"/>
    <property type="evidence" value="ECO:0007669"/>
    <property type="project" value="TreeGrafter"/>
</dbReference>
<dbReference type="PANTHER" id="PTHR46566">
    <property type="entry name" value="1-PHOSPHOFRUCTOKINASE-RELATED"/>
    <property type="match status" value="1"/>
</dbReference>
<evidence type="ECO:0000256" key="3">
    <source>
        <dbReference type="ARBA" id="ARBA00022741"/>
    </source>
</evidence>
<evidence type="ECO:0000259" key="6">
    <source>
        <dbReference type="Pfam" id="PF00294"/>
    </source>
</evidence>
<reference evidence="7" key="1">
    <citation type="submission" date="2019-03" db="EMBL/GenBank/DDBJ databases">
        <authorList>
            <person name="Hao L."/>
        </authorList>
    </citation>
    <scope>NUCLEOTIDE SEQUENCE</scope>
</reference>
<gene>
    <name evidence="7" type="primary">pfkB</name>
    <name evidence="7" type="ORF">SCFA_30025</name>
</gene>
<dbReference type="GO" id="GO:0003872">
    <property type="term" value="F:6-phosphofructokinase activity"/>
    <property type="evidence" value="ECO:0007669"/>
    <property type="project" value="UniProtKB-EC"/>
</dbReference>
<dbReference type="FunFam" id="3.40.1190.20:FF:000001">
    <property type="entry name" value="Phosphofructokinase"/>
    <property type="match status" value="1"/>
</dbReference>
<dbReference type="PANTHER" id="PTHR46566:SF2">
    <property type="entry name" value="ATP-DEPENDENT 6-PHOSPHOFRUCTOKINASE ISOZYME 2"/>
    <property type="match status" value="1"/>
</dbReference>
<protein>
    <submittedName>
        <fullName evidence="7">Putative ATP-dependent 6-phosphofructokinase isozyme 2</fullName>
        <ecNumber evidence="7">2.7.1.11</ecNumber>
    </submittedName>
</protein>
<dbReference type="GO" id="GO:0005524">
    <property type="term" value="F:ATP binding"/>
    <property type="evidence" value="ECO:0007669"/>
    <property type="project" value="UniProtKB-KW"/>
</dbReference>
<dbReference type="EC" id="2.7.1.11" evidence="7"/>
<dbReference type="Pfam" id="PF00294">
    <property type="entry name" value="PfkB"/>
    <property type="match status" value="1"/>
</dbReference>
<sequence length="311" mass="32938">MAEVVTVTLNPSIDTSAQVSQVMADHKMRCSEPSHEPGGGGINVSRAIKKLGGESLAFFPAGQHYGKLLRGLLQNEGVEFRHVEIAGQTRENFIVREETSGRQFRFGLPGPVMGEDECGAILTLLDTLPFRPAYIVGSGSLPPGAPVDFYALLGRKASKLGARYVVDTSGEALCRIVESPVYLIKPNRRELSLLAGEEVLEEDDLADAARGLISKGISEIVVVSLGAGGAMLVTREGCRRIHAPSVRAVSVVGAGDSMTAGMVLGLTRGLSITEAAMFGVAAGTAAVMTPGTELCRREDTERLYEKIRGQG</sequence>
<dbReference type="SUPFAM" id="SSF53613">
    <property type="entry name" value="Ribokinase-like"/>
    <property type="match status" value="1"/>
</dbReference>
<keyword evidence="2 7" id="KW-0808">Transferase</keyword>
<dbReference type="PIRSF" id="PIRSF000535">
    <property type="entry name" value="1PFK/6PFK/LacC"/>
    <property type="match status" value="1"/>
</dbReference>
<feature type="domain" description="Carbohydrate kinase PfkB" evidence="6">
    <location>
        <begin position="13"/>
        <end position="295"/>
    </location>
</feature>
<evidence type="ECO:0000256" key="4">
    <source>
        <dbReference type="ARBA" id="ARBA00022777"/>
    </source>
</evidence>
<dbReference type="PROSITE" id="PS00584">
    <property type="entry name" value="PFKB_KINASES_2"/>
    <property type="match status" value="1"/>
</dbReference>
<evidence type="ECO:0000256" key="1">
    <source>
        <dbReference type="ARBA" id="ARBA00010688"/>
    </source>
</evidence>